<evidence type="ECO:0000313" key="4">
    <source>
        <dbReference type="EMBL" id="OPE47289.1"/>
    </source>
</evidence>
<dbReference type="GO" id="GO:0016787">
    <property type="term" value="F:hydrolase activity"/>
    <property type="evidence" value="ECO:0007669"/>
    <property type="project" value="UniProtKB-KW"/>
</dbReference>
<evidence type="ECO:0000313" key="6">
    <source>
        <dbReference type="Proteomes" id="UP000191039"/>
    </source>
</evidence>
<proteinExistence type="predicted"/>
<dbReference type="InterPro" id="IPR013094">
    <property type="entry name" value="AB_hydrolase_3"/>
</dbReference>
<sequence>MWVERYIGRVGALAVALGVGAAIAGSGFGVAHADDGGATATDSSPSSAESPGSATPDDTPEKPDEPEKPAEPQDTAVQDEAEAKPLKGRTVTRADRPRRGYERSTVDEQVAAPAPPKKPKSADPEPAQAKPDAAPAAPEPVPVSGSTAPRDRSVTPEVHATAGPSARVERASARASLGPDAGPSERLPGVGPQLWTLAAFARRDLEPRSAATPAAAEVQKSAVVPAAAPGTVTYTAGPTLFDRVAVVALRVIREVSKFLGVNLYGQLGKAMASSNPPFFARFGLDVKRTEFEVAPGNAWKVWEFTPREPSGKTVIAVHGGGFILEPIALHWIDYADMARRTGATVVVPLYPLATTERGAAVNIVPGMADFIAARIAADGAENVSIYADSAGPNLALGAIREMVLRGDELPSSMVLISFTPDLSLSNPAAFEIDDPILDLDNLEFYSGVNHWGDGLDPRDPMISPLFLEEEVLAALPPTTIYVGSLEFVLPDTLLFHQRAVAAGASVSTVVGVGQYHDWPIGGLPINSQAPKVRKAIFRQLGLIA</sequence>
<feature type="compositionally biased region" description="Low complexity" evidence="2">
    <location>
        <begin position="36"/>
        <end position="57"/>
    </location>
</feature>
<evidence type="ECO:0000259" key="3">
    <source>
        <dbReference type="Pfam" id="PF07859"/>
    </source>
</evidence>
<dbReference type="Pfam" id="PF07859">
    <property type="entry name" value="Abhydrolase_3"/>
    <property type="match status" value="1"/>
</dbReference>
<dbReference type="STRING" id="1801.BRW64_23620"/>
<dbReference type="EMBL" id="MIJD01000377">
    <property type="protein sequence ID" value="OPE47289.1"/>
    <property type="molecule type" value="Genomic_DNA"/>
</dbReference>
<dbReference type="Proteomes" id="UP000191039">
    <property type="component" value="Unassembled WGS sequence"/>
</dbReference>
<evidence type="ECO:0000313" key="5">
    <source>
        <dbReference type="EMBL" id="PEG53189.1"/>
    </source>
</evidence>
<dbReference type="Gene3D" id="3.40.50.1820">
    <property type="entry name" value="alpha/beta hydrolase"/>
    <property type="match status" value="1"/>
</dbReference>
<feature type="compositionally biased region" description="Basic and acidic residues" evidence="2">
    <location>
        <begin position="59"/>
        <end position="71"/>
    </location>
</feature>
<dbReference type="SUPFAM" id="SSF53474">
    <property type="entry name" value="alpha/beta-Hydrolases"/>
    <property type="match status" value="1"/>
</dbReference>
<gene>
    <name evidence="4" type="ORF">BV510_25235</name>
    <name evidence="5" type="ORF">CRI78_17540</name>
</gene>
<dbReference type="PANTHER" id="PTHR48081">
    <property type="entry name" value="AB HYDROLASE SUPERFAMILY PROTEIN C4A8.06C"/>
    <property type="match status" value="1"/>
</dbReference>
<evidence type="ECO:0000256" key="1">
    <source>
        <dbReference type="ARBA" id="ARBA00022801"/>
    </source>
</evidence>
<organism evidence="5 7">
    <name type="scientific">Mycolicibacterium diernhoferi</name>
    <dbReference type="NCBI Taxonomy" id="1801"/>
    <lineage>
        <taxon>Bacteria</taxon>
        <taxon>Bacillati</taxon>
        <taxon>Actinomycetota</taxon>
        <taxon>Actinomycetes</taxon>
        <taxon>Mycobacteriales</taxon>
        <taxon>Mycobacteriaceae</taxon>
        <taxon>Mycolicibacterium</taxon>
    </lineage>
</organism>
<accession>A0A1Q4H6X0</accession>
<feature type="region of interest" description="Disordered" evidence="2">
    <location>
        <begin position="31"/>
        <end position="189"/>
    </location>
</feature>
<dbReference type="AlphaFoldDB" id="A0A1Q4H6X0"/>
<dbReference type="PANTHER" id="PTHR48081:SF8">
    <property type="entry name" value="ALPHA_BETA HYDROLASE FOLD-3 DOMAIN-CONTAINING PROTEIN-RELATED"/>
    <property type="match status" value="1"/>
</dbReference>
<feature type="compositionally biased region" description="Basic and acidic residues" evidence="2">
    <location>
        <begin position="92"/>
        <end position="106"/>
    </location>
</feature>
<dbReference type="EMBL" id="PDCR01000022">
    <property type="protein sequence ID" value="PEG53189.1"/>
    <property type="molecule type" value="Genomic_DNA"/>
</dbReference>
<dbReference type="Proteomes" id="UP000220340">
    <property type="component" value="Unassembled WGS sequence"/>
</dbReference>
<evidence type="ECO:0000256" key="2">
    <source>
        <dbReference type="SAM" id="MobiDB-lite"/>
    </source>
</evidence>
<dbReference type="OrthoDB" id="9803828at2"/>
<dbReference type="InterPro" id="IPR050300">
    <property type="entry name" value="GDXG_lipolytic_enzyme"/>
</dbReference>
<comment type="caution">
    <text evidence="5">The sequence shown here is derived from an EMBL/GenBank/DDBJ whole genome shotgun (WGS) entry which is preliminary data.</text>
</comment>
<reference evidence="5 7" key="2">
    <citation type="submission" date="2017-10" db="EMBL/GenBank/DDBJ databases">
        <title>The new phylogeny of genus Mycobacterium.</title>
        <authorList>
            <person name="Tortoli E."/>
            <person name="Trovato A."/>
            <person name="Cirillo D.M."/>
        </authorList>
    </citation>
    <scope>NUCLEOTIDE SEQUENCE [LARGE SCALE GENOMIC DNA]</scope>
    <source>
        <strain evidence="5 7">IP141170001</strain>
    </source>
</reference>
<dbReference type="RefSeq" id="WP_073858895.1">
    <property type="nucleotide sequence ID" value="NZ_BAAATC010000004.1"/>
</dbReference>
<keyword evidence="7" id="KW-1185">Reference proteome</keyword>
<protein>
    <recommendedName>
        <fullName evidence="3">Alpha/beta hydrolase fold-3 domain-containing protein</fullName>
    </recommendedName>
</protein>
<feature type="domain" description="Alpha/beta hydrolase fold-3" evidence="3">
    <location>
        <begin position="314"/>
        <end position="518"/>
    </location>
</feature>
<keyword evidence="1" id="KW-0378">Hydrolase</keyword>
<evidence type="ECO:0000313" key="7">
    <source>
        <dbReference type="Proteomes" id="UP000220340"/>
    </source>
</evidence>
<name>A0A1Q4H6X0_9MYCO</name>
<reference evidence="4 6" key="1">
    <citation type="submission" date="2016-09" db="EMBL/GenBank/DDBJ databases">
        <title>genome sequences of unsequenced Mycobacteria.</title>
        <authorList>
            <person name="Greninger A.L."/>
            <person name="Jerome K.R."/>
            <person name="Mcnair B."/>
            <person name="Wallis C."/>
            <person name="Fang F."/>
        </authorList>
    </citation>
    <scope>NUCLEOTIDE SEQUENCE [LARGE SCALE GENOMIC DNA]</scope>
    <source>
        <strain evidence="4 6">BM1</strain>
    </source>
</reference>
<feature type="compositionally biased region" description="Low complexity" evidence="2">
    <location>
        <begin position="124"/>
        <end position="136"/>
    </location>
</feature>
<dbReference type="InterPro" id="IPR029058">
    <property type="entry name" value="AB_hydrolase_fold"/>
</dbReference>